<protein>
    <recommendedName>
        <fullName evidence="5">UPF0756 membrane protein MOTE_10770</fullName>
    </recommendedName>
</protein>
<comment type="similarity">
    <text evidence="5">Belongs to the UPF0756 family.</text>
</comment>
<comment type="caution">
    <text evidence="5">Lacks conserved residue(s) required for the propagation of feature annotation.</text>
</comment>
<dbReference type="AlphaFoldDB" id="A0A1J5P7J3"/>
<sequence length="173" mass="18219">MGVMKGKKNPRGQLHSGESENMESTLIILAVLVVAVLGRANTVALAASLLLVLKLLQVDQYTFPFIEKGGTFWGLVLLIAAILVPLARGTVTLRDLGHVFLSWVGLSAFILSLITTYMSGQGLQYLTVQGHSEVMPALILGAVIAAAFLGGVPVGPFITSGILALLVKLIAKL</sequence>
<dbReference type="PANTHER" id="PTHR38452">
    <property type="entry name" value="UPF0756 MEMBRANE PROTEIN YEAL"/>
    <property type="match status" value="1"/>
</dbReference>
<dbReference type="EMBL" id="MDDC01000007">
    <property type="protein sequence ID" value="OIQ59821.1"/>
    <property type="molecule type" value="Genomic_DNA"/>
</dbReference>
<evidence type="ECO:0000256" key="4">
    <source>
        <dbReference type="ARBA" id="ARBA00023136"/>
    </source>
</evidence>
<organism evidence="6 7">
    <name type="scientific">Neomoorella thermoacetica</name>
    <name type="common">Clostridium thermoaceticum</name>
    <dbReference type="NCBI Taxonomy" id="1525"/>
    <lineage>
        <taxon>Bacteria</taxon>
        <taxon>Bacillati</taxon>
        <taxon>Bacillota</taxon>
        <taxon>Clostridia</taxon>
        <taxon>Neomoorellales</taxon>
        <taxon>Neomoorellaceae</taxon>
        <taxon>Neomoorella</taxon>
    </lineage>
</organism>
<comment type="caution">
    <text evidence="6">The sequence shown here is derived from an EMBL/GenBank/DDBJ whole genome shotgun (WGS) entry which is preliminary data.</text>
</comment>
<evidence type="ECO:0000256" key="3">
    <source>
        <dbReference type="ARBA" id="ARBA00022989"/>
    </source>
</evidence>
<evidence type="ECO:0000256" key="5">
    <source>
        <dbReference type="HAMAP-Rule" id="MF_01874"/>
    </source>
</evidence>
<evidence type="ECO:0000256" key="2">
    <source>
        <dbReference type="ARBA" id="ARBA00022692"/>
    </source>
</evidence>
<feature type="transmembrane region" description="Helical" evidence="5">
    <location>
        <begin position="138"/>
        <end position="167"/>
    </location>
</feature>
<gene>
    <name evidence="6" type="ORF">MOTE_10770</name>
</gene>
<name>A0A1J5P7J3_NEOTH</name>
<dbReference type="HAMAP" id="MF_01874">
    <property type="entry name" value="UPF0756"/>
    <property type="match status" value="1"/>
</dbReference>
<dbReference type="PANTHER" id="PTHR38452:SF1">
    <property type="entry name" value="UPF0756 MEMBRANE PROTEIN YEAL"/>
    <property type="match status" value="1"/>
</dbReference>
<keyword evidence="4 5" id="KW-0472">Membrane</keyword>
<evidence type="ECO:0000313" key="7">
    <source>
        <dbReference type="Proteomes" id="UP000182811"/>
    </source>
</evidence>
<keyword evidence="2 5" id="KW-0812">Transmembrane</keyword>
<feature type="transmembrane region" description="Helical" evidence="5">
    <location>
        <begin position="99"/>
        <end position="118"/>
    </location>
</feature>
<dbReference type="Proteomes" id="UP000182811">
    <property type="component" value="Unassembled WGS sequence"/>
</dbReference>
<evidence type="ECO:0000313" key="6">
    <source>
        <dbReference type="EMBL" id="OIQ59821.1"/>
    </source>
</evidence>
<keyword evidence="3 5" id="KW-1133">Transmembrane helix</keyword>
<accession>A0A1J5P7J3</accession>
<feature type="transmembrane region" description="Helical" evidence="5">
    <location>
        <begin position="70"/>
        <end position="87"/>
    </location>
</feature>
<evidence type="ECO:0000256" key="1">
    <source>
        <dbReference type="ARBA" id="ARBA00022475"/>
    </source>
</evidence>
<dbReference type="GO" id="GO:0005886">
    <property type="term" value="C:plasma membrane"/>
    <property type="evidence" value="ECO:0007669"/>
    <property type="project" value="UniProtKB-SubCell"/>
</dbReference>
<reference evidence="6 7" key="1">
    <citation type="submission" date="2016-08" db="EMBL/GenBank/DDBJ databases">
        <title>Genome-based comparison of Moorella thermoacetic strains.</title>
        <authorList>
            <person name="Poehlein A."/>
            <person name="Bengelsdorf F.R."/>
            <person name="Esser C."/>
            <person name="Duerre P."/>
            <person name="Daniel R."/>
        </authorList>
    </citation>
    <scope>NUCLEOTIDE SEQUENCE [LARGE SCALE GENOMIC DNA]</scope>
    <source>
        <strain evidence="6 7">DSM 21394</strain>
    </source>
</reference>
<proteinExistence type="inferred from homology"/>
<comment type="subcellular location">
    <subcellularLocation>
        <location evidence="5">Cell membrane</location>
        <topology evidence="5">Multi-pass membrane protein</topology>
    </subcellularLocation>
</comment>
<dbReference type="InterPro" id="IPR007382">
    <property type="entry name" value="UPF0756_TM"/>
</dbReference>
<dbReference type="Pfam" id="PF04284">
    <property type="entry name" value="DUF441"/>
    <property type="match status" value="1"/>
</dbReference>
<keyword evidence="1 5" id="KW-1003">Cell membrane</keyword>